<gene>
    <name evidence="4" type="ORF">MELLADRAFT_95348</name>
</gene>
<evidence type="ECO:0000256" key="3">
    <source>
        <dbReference type="SAM" id="MobiDB-lite"/>
    </source>
</evidence>
<organism evidence="5">
    <name type="scientific">Melampsora larici-populina (strain 98AG31 / pathotype 3-4-7)</name>
    <name type="common">Poplar leaf rust fungus</name>
    <dbReference type="NCBI Taxonomy" id="747676"/>
    <lineage>
        <taxon>Eukaryota</taxon>
        <taxon>Fungi</taxon>
        <taxon>Dikarya</taxon>
        <taxon>Basidiomycota</taxon>
        <taxon>Pucciniomycotina</taxon>
        <taxon>Pucciniomycetes</taxon>
        <taxon>Pucciniales</taxon>
        <taxon>Melampsoraceae</taxon>
        <taxon>Melampsora</taxon>
    </lineage>
</organism>
<dbReference type="Proteomes" id="UP000001072">
    <property type="component" value="Unassembled WGS sequence"/>
</dbReference>
<evidence type="ECO:0000313" key="5">
    <source>
        <dbReference type="Proteomes" id="UP000001072"/>
    </source>
</evidence>
<dbReference type="Pfam" id="PF05971">
    <property type="entry name" value="Methyltransf_10"/>
    <property type="match status" value="1"/>
</dbReference>
<dbReference type="VEuPathDB" id="FungiDB:MELLADRAFT_95348"/>
<dbReference type="HOGENOM" id="CLU_906370_0_0_1"/>
<dbReference type="eggNOG" id="KOG2912">
    <property type="taxonomic scope" value="Eukaryota"/>
</dbReference>
<dbReference type="PANTHER" id="PTHR13393:SF0">
    <property type="entry name" value="RNA N6-ADENOSINE-METHYLTRANSFERASE METTL16"/>
    <property type="match status" value="1"/>
</dbReference>
<proteinExistence type="predicted"/>
<dbReference type="Gene3D" id="3.40.50.150">
    <property type="entry name" value="Vaccinia Virus protein VP39"/>
    <property type="match status" value="1"/>
</dbReference>
<dbReference type="EMBL" id="GL883096">
    <property type="protein sequence ID" value="EGG09834.1"/>
    <property type="molecule type" value="Genomic_DNA"/>
</dbReference>
<dbReference type="RefSeq" id="XP_007406888.1">
    <property type="nucleotide sequence ID" value="XM_007406826.1"/>
</dbReference>
<keyword evidence="1" id="KW-0489">Methyltransferase</keyword>
<dbReference type="InterPro" id="IPR029063">
    <property type="entry name" value="SAM-dependent_MTases_sf"/>
</dbReference>
<feature type="region of interest" description="Disordered" evidence="3">
    <location>
        <begin position="226"/>
        <end position="245"/>
    </location>
</feature>
<dbReference type="GeneID" id="18937210"/>
<dbReference type="STRING" id="747676.F4RD43"/>
<reference evidence="5" key="1">
    <citation type="journal article" date="2011" name="Proc. Natl. Acad. Sci. U.S.A.">
        <title>Obligate biotrophy features unraveled by the genomic analysis of rust fungi.</title>
        <authorList>
            <person name="Duplessis S."/>
            <person name="Cuomo C.A."/>
            <person name="Lin Y.-C."/>
            <person name="Aerts A."/>
            <person name="Tisserant E."/>
            <person name="Veneault-Fourrey C."/>
            <person name="Joly D.L."/>
            <person name="Hacquard S."/>
            <person name="Amselem J."/>
            <person name="Cantarel B.L."/>
            <person name="Chiu R."/>
            <person name="Coutinho P.M."/>
            <person name="Feau N."/>
            <person name="Field M."/>
            <person name="Frey P."/>
            <person name="Gelhaye E."/>
            <person name="Goldberg J."/>
            <person name="Grabherr M.G."/>
            <person name="Kodira C.D."/>
            <person name="Kohler A."/>
            <person name="Kuees U."/>
            <person name="Lindquist E.A."/>
            <person name="Lucas S.M."/>
            <person name="Mago R."/>
            <person name="Mauceli E."/>
            <person name="Morin E."/>
            <person name="Murat C."/>
            <person name="Pangilinan J.L."/>
            <person name="Park R."/>
            <person name="Pearson M."/>
            <person name="Quesneville H."/>
            <person name="Rouhier N."/>
            <person name="Sakthikumar S."/>
            <person name="Salamov A.A."/>
            <person name="Schmutz J."/>
            <person name="Selles B."/>
            <person name="Shapiro H."/>
            <person name="Tanguay P."/>
            <person name="Tuskan G.A."/>
            <person name="Henrissat B."/>
            <person name="Van de Peer Y."/>
            <person name="Rouze P."/>
            <person name="Ellis J.G."/>
            <person name="Dodds P.N."/>
            <person name="Schein J.E."/>
            <person name="Zhong S."/>
            <person name="Hamelin R.C."/>
            <person name="Grigoriev I.V."/>
            <person name="Szabo L.J."/>
            <person name="Martin F."/>
        </authorList>
    </citation>
    <scope>NUCLEOTIDE SEQUENCE [LARGE SCALE GENOMIC DNA]</scope>
    <source>
        <strain evidence="5">98AG31 / pathotype 3-4-7</strain>
    </source>
</reference>
<dbReference type="AlphaFoldDB" id="F4RD43"/>
<dbReference type="InterPro" id="IPR010286">
    <property type="entry name" value="METTL16/RlmF"/>
</dbReference>
<dbReference type="PANTHER" id="PTHR13393">
    <property type="entry name" value="SAM-DEPENDENT METHYLTRANSFERASE"/>
    <property type="match status" value="1"/>
</dbReference>
<dbReference type="InParanoid" id="F4RD43"/>
<name>F4RD43_MELLP</name>
<evidence type="ECO:0000256" key="1">
    <source>
        <dbReference type="ARBA" id="ARBA00022603"/>
    </source>
</evidence>
<feature type="compositionally biased region" description="Polar residues" evidence="3">
    <location>
        <begin position="236"/>
        <end position="245"/>
    </location>
</feature>
<accession>F4RD43</accession>
<dbReference type="GO" id="GO:0070475">
    <property type="term" value="P:rRNA base methylation"/>
    <property type="evidence" value="ECO:0007669"/>
    <property type="project" value="TreeGrafter"/>
</dbReference>
<dbReference type="GO" id="GO:0008168">
    <property type="term" value="F:methyltransferase activity"/>
    <property type="evidence" value="ECO:0007669"/>
    <property type="project" value="UniProtKB-KW"/>
</dbReference>
<evidence type="ECO:0000313" key="4">
    <source>
        <dbReference type="EMBL" id="EGG09834.1"/>
    </source>
</evidence>
<keyword evidence="2" id="KW-0808">Transferase</keyword>
<dbReference type="OrthoDB" id="514248at2759"/>
<protein>
    <submittedName>
        <fullName evidence="4">Uncharacterized protein</fullName>
    </submittedName>
</protein>
<dbReference type="KEGG" id="mlr:MELLADRAFT_95348"/>
<feature type="region of interest" description="Disordered" evidence="3">
    <location>
        <begin position="163"/>
        <end position="210"/>
    </location>
</feature>
<dbReference type="GO" id="GO:0005634">
    <property type="term" value="C:nucleus"/>
    <property type="evidence" value="ECO:0007669"/>
    <property type="project" value="TreeGrafter"/>
</dbReference>
<evidence type="ECO:0000256" key="2">
    <source>
        <dbReference type="ARBA" id="ARBA00022679"/>
    </source>
</evidence>
<feature type="compositionally biased region" description="Basic and acidic residues" evidence="3">
    <location>
        <begin position="226"/>
        <end position="235"/>
    </location>
</feature>
<sequence length="307" mass="34926">MITSGGEVSFINQLIRDSLALKDHVRWFTSLCGKFSTLTEVVKTFKTLQGNNYALGELLQGQTRRWVIGWSWQDWRVRDALCKPSTVESFRSTKNLLPLPNEIDYHLPSLVMSVSLKDLTTRITQILASLPDLSWQMCPLQNGDGEHVSWEVTAFRKSWSRAERRKRKPCTQPTGERLPAKNASSEGSTDRVRAEPCLTESSSNGHPTPIMKVSLTLSCTPSIEEHEKQPKDCSSKEATSSQTDKATFQLAPSSDVVYKLDIRWLRGYERDIFESFWNHLIKKVIQCDEKFFTADKAQDMTGMMTIL</sequence>
<keyword evidence="5" id="KW-1185">Reference proteome</keyword>